<keyword evidence="3 10" id="KW-1003">Cell membrane</keyword>
<comment type="function">
    <text evidence="10">Low-affinity potassium transport system. Interacts with Trk system potassium uptake protein TrkA.</text>
</comment>
<dbReference type="EMBL" id="FOLG01000009">
    <property type="protein sequence ID" value="SFC81412.1"/>
    <property type="molecule type" value="Genomic_DNA"/>
</dbReference>
<dbReference type="Pfam" id="PF02386">
    <property type="entry name" value="TrkH"/>
    <property type="match status" value="1"/>
</dbReference>
<dbReference type="Proteomes" id="UP000198728">
    <property type="component" value="Unassembled WGS sequence"/>
</dbReference>
<evidence type="ECO:0000256" key="12">
    <source>
        <dbReference type="SAM" id="Phobius"/>
    </source>
</evidence>
<evidence type="ECO:0000256" key="3">
    <source>
        <dbReference type="ARBA" id="ARBA00022475"/>
    </source>
</evidence>
<evidence type="ECO:0000256" key="11">
    <source>
        <dbReference type="PIRSR" id="PIRSR006247-1"/>
    </source>
</evidence>
<dbReference type="GO" id="GO:0005886">
    <property type="term" value="C:plasma membrane"/>
    <property type="evidence" value="ECO:0007669"/>
    <property type="project" value="UniProtKB-SubCell"/>
</dbReference>
<feature type="transmembrane region" description="Helical" evidence="12">
    <location>
        <begin position="167"/>
        <end position="189"/>
    </location>
</feature>
<evidence type="ECO:0000256" key="8">
    <source>
        <dbReference type="ARBA" id="ARBA00023065"/>
    </source>
</evidence>
<evidence type="ECO:0000256" key="7">
    <source>
        <dbReference type="ARBA" id="ARBA00022989"/>
    </source>
</evidence>
<keyword evidence="4 10" id="KW-0633">Potassium transport</keyword>
<gene>
    <name evidence="13" type="ORF">SAMN04488094_109193</name>
</gene>
<feature type="transmembrane region" description="Helical" evidence="12">
    <location>
        <begin position="32"/>
        <end position="52"/>
    </location>
</feature>
<evidence type="ECO:0000256" key="2">
    <source>
        <dbReference type="ARBA" id="ARBA00022448"/>
    </source>
</evidence>
<feature type="transmembrane region" description="Helical" evidence="12">
    <location>
        <begin position="5"/>
        <end position="26"/>
    </location>
</feature>
<feature type="binding site" evidence="11">
    <location>
        <position position="103"/>
    </location>
    <ligand>
        <name>K(+)</name>
        <dbReference type="ChEBI" id="CHEBI:29103"/>
    </ligand>
</feature>
<feature type="binding site" evidence="11">
    <location>
        <position position="302"/>
    </location>
    <ligand>
        <name>K(+)</name>
        <dbReference type="ChEBI" id="CHEBI:29103"/>
    </ligand>
</feature>
<comment type="similarity">
    <text evidence="10">Belongs to the TrkH potassium transport family.</text>
</comment>
<feature type="binding site" evidence="11">
    <location>
        <position position="303"/>
    </location>
    <ligand>
        <name>K(+)</name>
        <dbReference type="ChEBI" id="CHEBI:29103"/>
    </ligand>
</feature>
<feature type="transmembrane region" description="Helical" evidence="12">
    <location>
        <begin position="316"/>
        <end position="338"/>
    </location>
</feature>
<keyword evidence="14" id="KW-1185">Reference proteome</keyword>
<dbReference type="STRING" id="441112.SAMN04488094_109193"/>
<name>A0A1I1M9E9_9RHOB</name>
<evidence type="ECO:0000313" key="13">
    <source>
        <dbReference type="EMBL" id="SFC81412.1"/>
    </source>
</evidence>
<keyword evidence="11" id="KW-0479">Metal-binding</keyword>
<keyword evidence="9 10" id="KW-0472">Membrane</keyword>
<feature type="transmembrane region" description="Helical" evidence="12">
    <location>
        <begin position="124"/>
        <end position="146"/>
    </location>
</feature>
<dbReference type="GO" id="GO:0046872">
    <property type="term" value="F:metal ion binding"/>
    <property type="evidence" value="ECO:0007669"/>
    <property type="project" value="UniProtKB-KW"/>
</dbReference>
<dbReference type="AlphaFoldDB" id="A0A1I1M9E9"/>
<feature type="transmembrane region" description="Helical" evidence="12">
    <location>
        <begin position="381"/>
        <end position="399"/>
    </location>
</feature>
<comment type="subcellular location">
    <subcellularLocation>
        <location evidence="10">Cell inner membrane</location>
        <topology evidence="10">Multi-pass membrane protein</topology>
    </subcellularLocation>
    <subcellularLocation>
        <location evidence="1">Cell membrane</location>
        <topology evidence="1">Multi-pass membrane protein</topology>
    </subcellularLocation>
</comment>
<evidence type="ECO:0000256" key="4">
    <source>
        <dbReference type="ARBA" id="ARBA00022538"/>
    </source>
</evidence>
<feature type="transmembrane region" description="Helical" evidence="12">
    <location>
        <begin position="64"/>
        <end position="85"/>
    </location>
</feature>
<evidence type="ECO:0000256" key="1">
    <source>
        <dbReference type="ARBA" id="ARBA00004651"/>
    </source>
</evidence>
<protein>
    <recommendedName>
        <fullName evidence="10">Trk system potassium uptake protein</fullName>
    </recommendedName>
</protein>
<proteinExistence type="inferred from homology"/>
<dbReference type="GO" id="GO:0015379">
    <property type="term" value="F:potassium:chloride symporter activity"/>
    <property type="evidence" value="ECO:0007669"/>
    <property type="project" value="InterPro"/>
</dbReference>
<keyword evidence="5 12" id="KW-0812">Transmembrane</keyword>
<evidence type="ECO:0000256" key="5">
    <source>
        <dbReference type="ARBA" id="ARBA00022692"/>
    </source>
</evidence>
<evidence type="ECO:0000256" key="9">
    <source>
        <dbReference type="ARBA" id="ARBA00023136"/>
    </source>
</evidence>
<evidence type="ECO:0000313" key="14">
    <source>
        <dbReference type="Proteomes" id="UP000198728"/>
    </source>
</evidence>
<dbReference type="InterPro" id="IPR004772">
    <property type="entry name" value="TrkH"/>
</dbReference>
<dbReference type="InterPro" id="IPR003445">
    <property type="entry name" value="Cat_transpt"/>
</dbReference>
<feature type="transmembrane region" description="Helical" evidence="12">
    <location>
        <begin position="226"/>
        <end position="247"/>
    </location>
</feature>
<evidence type="ECO:0000256" key="6">
    <source>
        <dbReference type="ARBA" id="ARBA00022958"/>
    </source>
</evidence>
<keyword evidence="8 10" id="KW-0406">Ion transport</keyword>
<reference evidence="13 14" key="1">
    <citation type="submission" date="2016-10" db="EMBL/GenBank/DDBJ databases">
        <authorList>
            <person name="de Groot N.N."/>
        </authorList>
    </citation>
    <scope>NUCLEOTIDE SEQUENCE [LARGE SCALE GENOMIC DNA]</scope>
    <source>
        <strain evidence="13 14">DSM 19548</strain>
    </source>
</reference>
<feature type="binding site" evidence="11">
    <location>
        <position position="419"/>
    </location>
    <ligand>
        <name>K(+)</name>
        <dbReference type="ChEBI" id="CHEBI:29103"/>
    </ligand>
</feature>
<keyword evidence="2 10" id="KW-0813">Transport</keyword>
<keyword evidence="10" id="KW-0997">Cell inner membrane</keyword>
<feature type="binding site" evidence="11">
    <location>
        <position position="102"/>
    </location>
    <ligand>
        <name>K(+)</name>
        <dbReference type="ChEBI" id="CHEBI:29103"/>
    </ligand>
</feature>
<feature type="transmembrane region" description="Helical" evidence="12">
    <location>
        <begin position="443"/>
        <end position="463"/>
    </location>
</feature>
<dbReference type="OrthoDB" id="9810952at2"/>
<keyword evidence="7 12" id="KW-1133">Transmembrane helix</keyword>
<dbReference type="PANTHER" id="PTHR32024">
    <property type="entry name" value="TRK SYSTEM POTASSIUM UPTAKE PROTEIN TRKG-RELATED"/>
    <property type="match status" value="1"/>
</dbReference>
<sequence>MHFVVFVNGLLLLGMGGLMGLTGLAYSGTRGVFLEAALLSAFVGGLLCIASSARRGHLHRLHSFVLTSSAWVTAAAAGALPLWLWHMTATDAFFEAMSGITTTGSTVMIGLDTTEPGILIWRAILQWLGGIGFIVVGIALLPIMRVGGMQLFRTESSEHGEKEFASAARFALATIWVYAGLTVSCTLVYTFGGMTGFEAIVHAMTTVSTGGYSTSDASFGHFQSGYLQWSGTLFMLAGALPFSWYIRLLHRRRVRSEQVQWLVSMLVVVILILTAWHVLANGSPVLETLRLVAFNVVSVVTTTGYATTDYTTWEPFVTVAFLSLTAVGGCTGSTAGGAKMMRWIICVRSFASEIKRIRFPSGIVTVKYDGKPIDWGVQSGVMTFLVLYCSTIFWIAMALDFYGLDLSTAISGALTAVANVGPGIGDIIGPAGNFSSLPDGAKWVLSFGMYAGRLEILTVYVLLFPKFWGAMA</sequence>
<keyword evidence="6 10" id="KW-0630">Potassium</keyword>
<feature type="binding site" evidence="11">
    <location>
        <position position="420"/>
    </location>
    <ligand>
        <name>K(+)</name>
        <dbReference type="ChEBI" id="CHEBI:29103"/>
    </ligand>
</feature>
<dbReference type="PIRSF" id="PIRSF006247">
    <property type="entry name" value="TrkH"/>
    <property type="match status" value="1"/>
</dbReference>
<dbReference type="PANTHER" id="PTHR32024:SF3">
    <property type="entry name" value="TRK SYSTEM POTASSIUM UPTAKE PROTEIN"/>
    <property type="match status" value="1"/>
</dbReference>
<feature type="binding site" evidence="11">
    <location>
        <position position="210"/>
    </location>
    <ligand>
        <name>K(+)</name>
        <dbReference type="ChEBI" id="CHEBI:29103"/>
    </ligand>
</feature>
<accession>A0A1I1M9E9</accession>
<dbReference type="RefSeq" id="WP_093361561.1">
    <property type="nucleotide sequence ID" value="NZ_FOLG01000009.1"/>
</dbReference>
<organism evidence="13 14">
    <name type="scientific">Tropicimonas isoalkanivorans</name>
    <dbReference type="NCBI Taxonomy" id="441112"/>
    <lineage>
        <taxon>Bacteria</taxon>
        <taxon>Pseudomonadati</taxon>
        <taxon>Pseudomonadota</taxon>
        <taxon>Alphaproteobacteria</taxon>
        <taxon>Rhodobacterales</taxon>
        <taxon>Roseobacteraceae</taxon>
        <taxon>Tropicimonas</taxon>
    </lineage>
</organism>
<evidence type="ECO:0000256" key="10">
    <source>
        <dbReference type="PIRNR" id="PIRNR006247"/>
    </source>
</evidence>
<feature type="transmembrane region" description="Helical" evidence="12">
    <location>
        <begin position="259"/>
        <end position="279"/>
    </location>
</feature>